<evidence type="ECO:0000256" key="3">
    <source>
        <dbReference type="ARBA" id="ARBA00022525"/>
    </source>
</evidence>
<evidence type="ECO:0000256" key="4">
    <source>
        <dbReference type="RuleBase" id="RU004262"/>
    </source>
</evidence>
<evidence type="ECO:0000259" key="5">
    <source>
        <dbReference type="Pfam" id="PF00151"/>
    </source>
</evidence>
<comment type="similarity">
    <text evidence="2 4">Belongs to the AB hydrolase superfamily. Lipase family.</text>
</comment>
<feature type="domain" description="Lipase" evidence="5">
    <location>
        <begin position="4478"/>
        <end position="4655"/>
    </location>
</feature>
<feature type="domain" description="Lipase" evidence="5">
    <location>
        <begin position="2585"/>
        <end position="2794"/>
    </location>
</feature>
<dbReference type="Proteomes" id="UP000625711">
    <property type="component" value="Unassembled WGS sequence"/>
</dbReference>
<dbReference type="GO" id="GO:0034372">
    <property type="term" value="P:very-low-density lipoprotein particle remodeling"/>
    <property type="evidence" value="ECO:0007669"/>
    <property type="project" value="TreeGrafter"/>
</dbReference>
<gene>
    <name evidence="6" type="ORF">GWI33_005899</name>
</gene>
<reference evidence="6" key="1">
    <citation type="submission" date="2020-08" db="EMBL/GenBank/DDBJ databases">
        <title>Genome sequencing and assembly of the red palm weevil Rhynchophorus ferrugineus.</title>
        <authorList>
            <person name="Dias G.B."/>
            <person name="Bergman C.M."/>
            <person name="Manee M."/>
        </authorList>
    </citation>
    <scope>NUCLEOTIDE SEQUENCE</scope>
    <source>
        <strain evidence="6">AA-2017</strain>
        <tissue evidence="6">Whole larva</tissue>
    </source>
</reference>
<feature type="domain" description="Lipase" evidence="5">
    <location>
        <begin position="2092"/>
        <end position="2242"/>
    </location>
</feature>
<feature type="domain" description="Lipase" evidence="5">
    <location>
        <begin position="2379"/>
        <end position="2526"/>
    </location>
</feature>
<organism evidence="6 7">
    <name type="scientific">Rhynchophorus ferrugineus</name>
    <name type="common">Red palm weevil</name>
    <name type="synonym">Curculio ferrugineus</name>
    <dbReference type="NCBI Taxonomy" id="354439"/>
    <lineage>
        <taxon>Eukaryota</taxon>
        <taxon>Metazoa</taxon>
        <taxon>Ecdysozoa</taxon>
        <taxon>Arthropoda</taxon>
        <taxon>Hexapoda</taxon>
        <taxon>Insecta</taxon>
        <taxon>Pterygota</taxon>
        <taxon>Neoptera</taxon>
        <taxon>Endopterygota</taxon>
        <taxon>Coleoptera</taxon>
        <taxon>Polyphaga</taxon>
        <taxon>Cucujiformia</taxon>
        <taxon>Curculionidae</taxon>
        <taxon>Dryophthorinae</taxon>
        <taxon>Rhynchophorus</taxon>
    </lineage>
</organism>
<feature type="domain" description="Lipase" evidence="5">
    <location>
        <begin position="1076"/>
        <end position="1227"/>
    </location>
</feature>
<dbReference type="GO" id="GO:0034185">
    <property type="term" value="F:apolipoprotein binding"/>
    <property type="evidence" value="ECO:0007669"/>
    <property type="project" value="TreeGrafter"/>
</dbReference>
<dbReference type="GO" id="GO:0005615">
    <property type="term" value="C:extracellular space"/>
    <property type="evidence" value="ECO:0007669"/>
    <property type="project" value="TreeGrafter"/>
</dbReference>
<keyword evidence="7" id="KW-1185">Reference proteome</keyword>
<protein>
    <recommendedName>
        <fullName evidence="5">Lipase domain-containing protein</fullName>
    </recommendedName>
</protein>
<evidence type="ECO:0000313" key="7">
    <source>
        <dbReference type="Proteomes" id="UP000625711"/>
    </source>
</evidence>
<dbReference type="InterPro" id="IPR029058">
    <property type="entry name" value="AB_hydrolase_fold"/>
</dbReference>
<dbReference type="InterPro" id="IPR000734">
    <property type="entry name" value="TAG_lipase"/>
</dbReference>
<dbReference type="GO" id="GO:0004465">
    <property type="term" value="F:lipoprotein lipase activity"/>
    <property type="evidence" value="ECO:0007669"/>
    <property type="project" value="TreeGrafter"/>
</dbReference>
<evidence type="ECO:0000256" key="2">
    <source>
        <dbReference type="ARBA" id="ARBA00010701"/>
    </source>
</evidence>
<comment type="subcellular location">
    <subcellularLocation>
        <location evidence="1">Secreted</location>
    </subcellularLocation>
</comment>
<sequence length="4769" mass="541534">MHVNNYFIETLVLCFSCGCDKKNIVTENVGNPSNNMQCSDSPTRFVVGKSINWTTTTDDSCTDYKTPDIDFGPIKKWIQDQLFQQKGDCKPDTKPKEPPDVEKILPVEYFEPPDLKEPVIPTIEIKPAVEYEGFLRPDEIPENEMLPEPIMIARLPVPPPPSKSVDSHLEQIISGSQRECKPSYIRKDSYGRPIPPHLWTRETYSEKQWPLPDYCLAVDYNPTQLLIASVTDEGNEIVNEHSLFVIQRWLLENPKGQFLIILLHEKWSPQLIELIKANFPLHYVIIIDWSMYTYSSYIFTVSYAKLVGESVAKWIHSLDIPADKVTLIGFSLSAHSIGFVGKVLRKLRGKPVYKIIALDPDGLVFAHPKISKAEKLSLTDAQQVLVIHTDSVIGYPDSLGTIDVFVNKPIEGQPWCDKLSDRNALDSCSHTSVLDILYYILKHGPVYPINPTKGQLIGFPFNIKMTETGDYHLKIPEHGSSKLIFDVDTSDISISDTFEPEKQISVSMENLSESDWLLNNPSGKIVIIITNREINEKWLKDLYQGLEKIYPLVKIYIIDWSKYAFTSGDLTKAYVPELSDIISKCISTSAAPHTVIIGAGINAYVAALIGKRIYQEHNSLLHQLIALNPSEELYTQGLLASPLAKQVLVIDTYNYNYDEIPSVINIKIDHGRFYCGGELDGFNNDYIEERQVEIDCLDNVAFKYFTQLFQNENPHYTTSDGKVVSGFPFEADSFSNGYYVSSINDFFIEYVLPDAPFRFNVSNILVDDSSGKYSLISGPNSHEINQWLDNNPEGELYILITNKIHSQNDQTKLFIEELASSSIYLVAINWSDYYYPSSYTNDYIVLVSNALAKWLIESRIPVRRVTIFGRDENAQVASLVGKIIKQNLQQPIHKIVAFNPEGETNYFPKKHYLSPSDASQVLAIHIESELFTLPVASGTVDVFIHFVGKSDCKGYKREHCIDKIVDLIIKSIKEIKLPITNTNDEPLEGFPFNIDVDTRGPYKLYVKVDDKGIYVAVLPSANIYKTLPTNFKPDDIYVTVNGEVISITAQSDAFGSQTFIDNIFVILTDKEYLDLDWIPDLQKELVKLPSSLVITIDLSSYQLYYNSTSTNYLKAIGFAVSQWFKKSHINPEKVTLIGLGHNAHLAGIVGQYVQEYSIIKRIIALNPKGTFWVNVEEEDRLTPADAKQIIVIHTETRRIGFPTQVGNIDVFVNDPTKSQPPCSGPEETVCSHLYSVYILIQSIQHKLNVIQSSDGRILNGFPFDVNIYENGIFKVNTDELVPVILEPLVVSVYEVILKTTRENDISIDDVRKWLERNPNGQVLLIVIDDHDDWSTKLSSIAEDESSNKLIIFYCKFAYAETVEESVEILAKWIYEANIPQDDLSLVGYGKNGNIASLVCKYLQLHFYLLPQSMVAFNPVDDYSDQDIKHSNITNDDAKRVMVVHTGDQAAEVSHGSVTLVINDESGQTCVDKGNLDCSRFMALELFKVYVVQPYSIDYENEKNSEASLPFKRNPQGYYIIDLRDIEFTLTNSKPEDSSTISYISFDGINVYRSPVKEHLQRWSQIHPNGEIVIILDGGEIPNSNWSKEVSDSLAQNYPQIFRLVLDWSEYNDKTVSLTGHAEALISSLSAWIHENRDPSVHVILIGVEKSAHVAGLVGKILQNQYFEPLYKIIAINPDINPEWNNFPKSKRLSNSDSEQVLVIYTTDFNHDLSLGSVSVILNNTESTHCRLPSSEQCDQDFAMNTFTSALQKNFKLELKNTKKEVLVGFPLDIKLDVFGLYSDSPLILEYQDTSILSLVFSEDEISFSRNPVVVQKWLQENPEGQIIFVLDGGETPNDTWKYQVLDLIDRDKKKYPIVIDWSLYNFDCTVSTLKLIDFMTDTISRWAVEHKILERDVIIFGAGRSAHIAALISRDLKFNHHYLLYKIIVVNPIEWPLLPKTDQLSKSDALQVLVIHSIVSEFGYLYKIGTLDVVVTDLSIPWRTCMGYQQDECLYDGGLQAFVNSATESYLVEPLKGYPFDISIETVGVFKIEVNIVGLDLPSKPQDFKEDQLSIVENGHVITINDEKTLNCHDWLERNPYGEIIIIIVDHDNGLYNTTWPQQLVQKFSIVYPPRYVLIIDWSQYSIIANDNIVSYARYVAFLVANWMKTVDINTDIMTLIGFGHSAHVSGLIGKQLQRDLKTPYKIVALNPAGKKWFYLPESEKLHKYDARQVMVIHTETSVYGYPSQLGTVDVFVNNPSQGQLACTGPDWARCSHSMAITILLEALKRTPIVKNAEGKKLYGFPLDVDVSITGFFNLETEINGRVITIDIEDFEPSQIMIQEPNTPGTSIEDNNNQKITEFFDEHPDGELILFIVDNEATIDHWLEAINILSPDRLRYVLLIDWSQYIQPYSDTILPYSKLVAHQLSKWIILNNVPIFRLTIIAFGNSAHLAGQVGTEIYLGGKEIHKIVALNPAGKLWEVVGEDERLNEKCASQVLVVHTETKTYGYPVHLGTVDVIVNNPKKGQPGCIGLESEKCSHFQSIKVFTEYLKEARYIIRSEYGEVLFGFPLHVDLEAYGVYILNEIIEPKILHDFDIYNIMVINTDNNKHTLDQTDTNSIEKYLSEHPTGEVIILLIDEDHIWLHDLYNVLRKDKIPKYLFIINWAEYKQLTYEKTSLYIKLVADSLAKWIVSSNIPVDRLTIIGFSENAHLAGFTGKYLKYVYSQLLLRIIALNPAGNQWSLEPESERLSSSDAKQVIAIHTETKYFGYANPIGTFDIYINYPSEGQPNCPERRKYECSHYSAIKYLIDTIRRNYPKLKDVNGFTITGFPFKITDNGGIYHILTDISAESNVPRVPTGFSDDEVAVLSGNLTSMSIIDINSDEVTRWLIEHPRGEVVIFITAGEAITDEWLKEFARLVEHPVFPKYILDINWSKYRYPSFSKTMTYGKAVAQMVAKWIILSNIPVQRVTLIAFGTSAHIAGYIGKFVLRENSYPLRKIIALNPAGLQWNFVLEDERLSPTDASQVLVIHTETSLYGYPDDIGTLDVFINSPQEGQPSCTGPERLVCSHIAVIDVFLDAIRNSSFLPISYDGGILHGFPLNVDLVIQGLYNLKTVETEQSSDIIKSEEYQDTPIINVNETVIQLWMEEHRDGEIYIVITAREEEDPDWIDKFNHVLSEWGYSYYILAVDWSSHRHETYRETAPFTKFIASLIAKWLNSVREHADRITLIGFESSAHVAGLVGKDVQENYNFQIKKIVGLNPAGQDWIYAGLTERLGANDAKQVLVLHTETVEYGFPCPLGTLDLYINNPDEGQPWCFDHYKAKCSHYSAVDIFLEGIKGNLIKDVPGFPMKIELSERLLLNVILDLNRDRYLPSKKDFEAGGLKLIESKDMSSPFTQMDIAPLKTWLQENERGEVVIYITESEPDNKYWALDAVHKYEYLRQFSLVVDWSEYRLSPFETTFQNIQLVADSFAKWIQINNIPVDRLILVGFGASAHLAGFIGKYILEDRQKPIYKIIALNPTGMEWNRVAQSQRLNDADAEQVIVIHTELKEIGFPTTVGTIDIFINKPEEGQPWCEGPSMANCSHSSAVDVLLVDVNSPEIQGSKNELRGYPFNVNIRTRGIYNFILKLNKNKPKTEELPMIDAEVSITISGNKNLTEWLIRNGGDIVVIITAREAAHHQEWPEIVGEVLSDSLHRRYVIMIDWSPFKNAFKKEPSPYVQSVSNTVVGYLRNIGAPAHRVVLIGFAESAHLAGVIGKQFKDRQIRKIIALNPTGGNYVSLPKEKRLAPTDASQVLVIHTEIYLIGYPTSLGTIDIYINDAKQGQHWCGKLDRKTCSHIAAIEILRDAIIDPDILKTLPNKLKGFPLDIKSSVKGEYHIFIEIEESYPEHIDHAPDIQIGDSGISVEEIPELSLDQWIKNNPTSDIFILINGDETKNTKWTTIVTKLLFPSYYVLVINWSKYKQDTFLDQVSYIHAVADAISHYITDTKIPLELLTIVGVGDSAHIAGLIAKHYLIPPHKIIALNPSGHKWTLQLNSEKLAPSDADDVIVLHTETNEYGYPSNIGTIDVFLNNTDSLCAVLEENKCLYEYVVNIFIILLEFKTISETSPWLSGYPFKVKPEASGSYIMKSSDINSPKYWPVENYEISEWPAVDFTLANGFDANDVIIKLYKPVGDAVSFDITENQRITYTLTEDRMDFAIIITEQPSNIWAIELKDELLQEPSVNFVIIIDWSMYVYNSYRFTAAYSKTVADAISQWLYRSNVPHNKITIVGFSTSAHVAGLVGKQLNERQYPIHSIVALDPARAMWSKNEEEYRLYRTDANIVQVIHTNTAYFGYQDPLGHYDIYVNGGNNQPLCEKKAFVHKCSHEAAIVYYKSSIKIRAQAIAAFVSNGIAVKQGDWVIDFGYWLVPCENTKQGTYLLEIQDLPPYLTGSLEPNIQDVHSSFEAKWGPVNVNTYINCDIRRLILFAFAKDEGIEKLIRVPLDRQAPPLLWLRRHLKRQVFIIINGDEDENINWAIDLKDTLLQTSPNGLVTIIDWHRYKYQSYQTISELAKPIGNKIAEIITSLEMPVEQLTIIGFSIGAHIAGFAGKRLSEYYNKTLYRITALDPAKKMWEHQSILCQDRLSQNDALIVDVIHTETDFYGFLSPIGSIDVYINNGHLQPNCEDTICSHYRAIDLYMETFYSRVLALKIEVRNQTLIYSTTTEFAIVGYNLESNKTGPFLLLTNKVPPYLKGKLTQKKYVSKWDIHLNERTNPQYQEAITRMPNQTYDFEYNWDKNKYLNHTEDPE</sequence>
<evidence type="ECO:0000256" key="1">
    <source>
        <dbReference type="ARBA" id="ARBA00004613"/>
    </source>
</evidence>
<keyword evidence="3" id="KW-0964">Secreted</keyword>
<comment type="caution">
    <text evidence="6">The sequence shown here is derived from an EMBL/GenBank/DDBJ whole genome shotgun (WGS) entry which is preliminary data.</text>
</comment>
<feature type="domain" description="Lipase" evidence="5">
    <location>
        <begin position="3931"/>
        <end position="4052"/>
    </location>
</feature>
<feature type="domain" description="Lipase" evidence="5">
    <location>
        <begin position="239"/>
        <end position="422"/>
    </location>
</feature>
<feature type="domain" description="Lipase" evidence="5">
    <location>
        <begin position="3143"/>
        <end position="3300"/>
    </location>
</feature>
<dbReference type="GO" id="GO:0016042">
    <property type="term" value="P:lipid catabolic process"/>
    <property type="evidence" value="ECO:0007669"/>
    <property type="project" value="TreeGrafter"/>
</dbReference>
<feature type="domain" description="Lipase" evidence="5">
    <location>
        <begin position="3410"/>
        <end position="3557"/>
    </location>
</feature>
<dbReference type="PANTHER" id="PTHR11610">
    <property type="entry name" value="LIPASE"/>
    <property type="match status" value="1"/>
</dbReference>
<dbReference type="OrthoDB" id="10628086at2759"/>
<evidence type="ECO:0000313" key="6">
    <source>
        <dbReference type="EMBL" id="KAF7287534.1"/>
    </source>
</evidence>
<dbReference type="Gene3D" id="3.40.50.1820">
    <property type="entry name" value="alpha/beta hydrolase"/>
    <property type="match status" value="16"/>
</dbReference>
<dbReference type="PANTHER" id="PTHR11610:SF173">
    <property type="entry name" value="LIPASE DOMAIN-CONTAINING PROTEIN-RELATED"/>
    <property type="match status" value="1"/>
</dbReference>
<accession>A0A834MPK4</accession>
<dbReference type="EMBL" id="JAACXV010000004">
    <property type="protein sequence ID" value="KAF7287534.1"/>
    <property type="molecule type" value="Genomic_DNA"/>
</dbReference>
<feature type="domain" description="Lipase" evidence="5">
    <location>
        <begin position="3667"/>
        <end position="3808"/>
    </location>
</feature>
<dbReference type="SUPFAM" id="SSF53474">
    <property type="entry name" value="alpha/beta-Hydrolases"/>
    <property type="match status" value="12"/>
</dbReference>
<proteinExistence type="inferred from homology"/>
<dbReference type="Pfam" id="PF00151">
    <property type="entry name" value="Lipase"/>
    <property type="match status" value="12"/>
</dbReference>
<feature type="domain" description="Lipase" evidence="5">
    <location>
        <begin position="4185"/>
        <end position="4368"/>
    </location>
</feature>
<feature type="domain" description="Lipase" evidence="5">
    <location>
        <begin position="2890"/>
        <end position="3044"/>
    </location>
</feature>
<dbReference type="InterPro" id="IPR013818">
    <property type="entry name" value="Lipase"/>
</dbReference>
<name>A0A834MPK4_RHYFE</name>